<gene>
    <name evidence="1" type="ORF">SAMN05444401_1737</name>
</gene>
<evidence type="ECO:0000313" key="1">
    <source>
        <dbReference type="EMBL" id="SHI90284.1"/>
    </source>
</evidence>
<evidence type="ECO:0000313" key="2">
    <source>
        <dbReference type="Proteomes" id="UP000184080"/>
    </source>
</evidence>
<dbReference type="RefSeq" id="WP_073005568.1">
    <property type="nucleotide sequence ID" value="NZ_FQZO01000002.1"/>
</dbReference>
<reference evidence="1 2" key="1">
    <citation type="submission" date="2016-11" db="EMBL/GenBank/DDBJ databases">
        <authorList>
            <person name="Jaros S."/>
            <person name="Januszkiewicz K."/>
            <person name="Wedrychowicz H."/>
        </authorList>
    </citation>
    <scope>NUCLEOTIDE SEQUENCE [LARGE SCALE GENOMIC DNA]</scope>
    <source>
        <strain evidence="1 2">DSM 21864</strain>
    </source>
</reference>
<dbReference type="EMBL" id="FQZO01000002">
    <property type="protein sequence ID" value="SHI90284.1"/>
    <property type="molecule type" value="Genomic_DNA"/>
</dbReference>
<protein>
    <submittedName>
        <fullName evidence="1">Uncharacterized protein</fullName>
    </submittedName>
</protein>
<dbReference type="AlphaFoldDB" id="A0A1M6EXS5"/>
<accession>A0A1M6EXS5</accession>
<dbReference type="STRING" id="1121298.SAMN05444401_1737"/>
<keyword evidence="2" id="KW-1185">Reference proteome</keyword>
<organism evidence="1 2">
    <name type="scientific">Clostridium amylolyticum</name>
    <dbReference type="NCBI Taxonomy" id="1121298"/>
    <lineage>
        <taxon>Bacteria</taxon>
        <taxon>Bacillati</taxon>
        <taxon>Bacillota</taxon>
        <taxon>Clostridia</taxon>
        <taxon>Eubacteriales</taxon>
        <taxon>Clostridiaceae</taxon>
        <taxon>Clostridium</taxon>
    </lineage>
</organism>
<name>A0A1M6EXS5_9CLOT</name>
<sequence>MPRSITKTELAELISETAEKVCNANSKLLENQPDTTIQIAVNIASYVTMLILDELDVLRLD</sequence>
<proteinExistence type="predicted"/>
<dbReference type="Proteomes" id="UP000184080">
    <property type="component" value="Unassembled WGS sequence"/>
</dbReference>